<dbReference type="STRING" id="71717.A0A4Y7TJI3"/>
<feature type="domain" description="Histone H2A C-terminal" evidence="6">
    <location>
        <begin position="108"/>
        <end position="127"/>
    </location>
</feature>
<dbReference type="Gene3D" id="1.10.20.10">
    <property type="entry name" value="Histone, subunit A"/>
    <property type="match status" value="1"/>
</dbReference>
<dbReference type="Pfam" id="PF00125">
    <property type="entry name" value="Histone"/>
    <property type="match status" value="1"/>
</dbReference>
<evidence type="ECO:0000256" key="3">
    <source>
        <dbReference type="RuleBase" id="RU003767"/>
    </source>
</evidence>
<name>A0A4Y7TJI3_COPMI</name>
<dbReference type="GO" id="GO:0000786">
    <property type="term" value="C:nucleosome"/>
    <property type="evidence" value="ECO:0007669"/>
    <property type="project" value="UniProtKB-KW"/>
</dbReference>
<feature type="domain" description="Core Histone H2A/H2B/H3" evidence="5">
    <location>
        <begin position="29"/>
        <end position="103"/>
    </location>
</feature>
<dbReference type="GO" id="GO:0030527">
    <property type="term" value="F:structural constituent of chromatin"/>
    <property type="evidence" value="ECO:0007669"/>
    <property type="project" value="InterPro"/>
</dbReference>
<sequence length="153" mass="17091">MSLSPEVFGHVDTEANTDESGGNKQQNVRRCSRSAKADLQFPVGRVHRHLKKGRYAKRIGVGASVFLAAVLEYLPVELLELSGNIARASKKKCITPRYLLLAITNDTEFDLLLGQVTIAHGGMMPRVAIVTEMRYPHCHRPPPRSRPLMYKLL</sequence>
<dbReference type="GO" id="GO:0003677">
    <property type="term" value="F:DNA binding"/>
    <property type="evidence" value="ECO:0007669"/>
    <property type="project" value="UniProtKB-KW"/>
</dbReference>
<keyword evidence="3" id="KW-0238">DNA-binding</keyword>
<comment type="subcellular location">
    <subcellularLocation>
        <location evidence="3">Nucleus</location>
    </subcellularLocation>
</comment>
<dbReference type="Pfam" id="PF16211">
    <property type="entry name" value="Histone_H2A_C"/>
    <property type="match status" value="1"/>
</dbReference>
<dbReference type="PANTHER" id="PTHR23430">
    <property type="entry name" value="HISTONE H2A"/>
    <property type="match status" value="1"/>
</dbReference>
<feature type="compositionally biased region" description="Polar residues" evidence="4">
    <location>
        <begin position="18"/>
        <end position="29"/>
    </location>
</feature>
<protein>
    <recommendedName>
        <fullName evidence="3">Histone H2A</fullName>
    </recommendedName>
</protein>
<dbReference type="SMART" id="SM00414">
    <property type="entry name" value="H2A"/>
    <property type="match status" value="1"/>
</dbReference>
<evidence type="ECO:0000313" key="8">
    <source>
        <dbReference type="Proteomes" id="UP000298030"/>
    </source>
</evidence>
<evidence type="ECO:0000259" key="6">
    <source>
        <dbReference type="Pfam" id="PF16211"/>
    </source>
</evidence>
<gene>
    <name evidence="7" type="ORF">FA13DRAFT_1685677</name>
</gene>
<evidence type="ECO:0000313" key="7">
    <source>
        <dbReference type="EMBL" id="TEB34347.1"/>
    </source>
</evidence>
<keyword evidence="8" id="KW-1185">Reference proteome</keyword>
<organism evidence="7 8">
    <name type="scientific">Coprinellus micaceus</name>
    <name type="common">Glistening ink-cap mushroom</name>
    <name type="synonym">Coprinus micaceus</name>
    <dbReference type="NCBI Taxonomy" id="71717"/>
    <lineage>
        <taxon>Eukaryota</taxon>
        <taxon>Fungi</taxon>
        <taxon>Dikarya</taxon>
        <taxon>Basidiomycota</taxon>
        <taxon>Agaricomycotina</taxon>
        <taxon>Agaricomycetes</taxon>
        <taxon>Agaricomycetidae</taxon>
        <taxon>Agaricales</taxon>
        <taxon>Agaricineae</taxon>
        <taxon>Psathyrellaceae</taxon>
        <taxon>Coprinellus</taxon>
    </lineage>
</organism>
<proteinExistence type="inferred from homology"/>
<evidence type="ECO:0000259" key="5">
    <source>
        <dbReference type="Pfam" id="PF00125"/>
    </source>
</evidence>
<comment type="similarity">
    <text evidence="1 3">Belongs to the histone H2A family.</text>
</comment>
<feature type="region of interest" description="Disordered" evidence="4">
    <location>
        <begin position="1"/>
        <end position="29"/>
    </location>
</feature>
<accession>A0A4Y7TJI3</accession>
<dbReference type="PRINTS" id="PR00620">
    <property type="entry name" value="HISTONEH2A"/>
</dbReference>
<keyword evidence="3" id="KW-0539">Nucleus</keyword>
<comment type="caution">
    <text evidence="7">The sequence shown here is derived from an EMBL/GenBank/DDBJ whole genome shotgun (WGS) entry which is preliminary data.</text>
</comment>
<dbReference type="CDD" id="cd00074">
    <property type="entry name" value="HFD_H2A"/>
    <property type="match status" value="1"/>
</dbReference>
<dbReference type="AlphaFoldDB" id="A0A4Y7TJI3"/>
<dbReference type="EMBL" id="QPFP01000010">
    <property type="protein sequence ID" value="TEB34347.1"/>
    <property type="molecule type" value="Genomic_DNA"/>
</dbReference>
<keyword evidence="3" id="KW-0158">Chromosome</keyword>
<dbReference type="InterPro" id="IPR032454">
    <property type="entry name" value="Histone_H2A_C"/>
</dbReference>
<dbReference type="SUPFAM" id="SSF47113">
    <property type="entry name" value="Histone-fold"/>
    <property type="match status" value="1"/>
</dbReference>
<dbReference type="OrthoDB" id="9421954at2759"/>
<keyword evidence="2" id="KW-0007">Acetylation</keyword>
<dbReference type="GO" id="GO:0005634">
    <property type="term" value="C:nucleus"/>
    <property type="evidence" value="ECO:0007669"/>
    <property type="project" value="UniProtKB-SubCell"/>
</dbReference>
<comment type="subunit">
    <text evidence="3">The nucleosome is a histone octamer containing two molecules each of H2A, H2B, H3 and H4 assembled in one H3-H4 heterotetramer and two H2A-H2B heterodimers. The octamer wraps approximately 147 bp of DNA.</text>
</comment>
<evidence type="ECO:0000256" key="4">
    <source>
        <dbReference type="SAM" id="MobiDB-lite"/>
    </source>
</evidence>
<dbReference type="InterPro" id="IPR002119">
    <property type="entry name" value="Histone_H2A"/>
</dbReference>
<evidence type="ECO:0000256" key="1">
    <source>
        <dbReference type="ARBA" id="ARBA00010691"/>
    </source>
</evidence>
<dbReference type="InterPro" id="IPR009072">
    <property type="entry name" value="Histone-fold"/>
</dbReference>
<keyword evidence="3" id="KW-0544">Nucleosome core</keyword>
<dbReference type="InterPro" id="IPR007125">
    <property type="entry name" value="H2A/H2B/H3"/>
</dbReference>
<evidence type="ECO:0000256" key="2">
    <source>
        <dbReference type="ARBA" id="ARBA00022990"/>
    </source>
</evidence>
<dbReference type="GO" id="GO:0046982">
    <property type="term" value="F:protein heterodimerization activity"/>
    <property type="evidence" value="ECO:0007669"/>
    <property type="project" value="InterPro"/>
</dbReference>
<reference evidence="7 8" key="1">
    <citation type="journal article" date="2019" name="Nat. Ecol. Evol.">
        <title>Megaphylogeny resolves global patterns of mushroom evolution.</title>
        <authorList>
            <person name="Varga T."/>
            <person name="Krizsan K."/>
            <person name="Foldi C."/>
            <person name="Dima B."/>
            <person name="Sanchez-Garcia M."/>
            <person name="Sanchez-Ramirez S."/>
            <person name="Szollosi G.J."/>
            <person name="Szarkandi J.G."/>
            <person name="Papp V."/>
            <person name="Albert L."/>
            <person name="Andreopoulos W."/>
            <person name="Angelini C."/>
            <person name="Antonin V."/>
            <person name="Barry K.W."/>
            <person name="Bougher N.L."/>
            <person name="Buchanan P."/>
            <person name="Buyck B."/>
            <person name="Bense V."/>
            <person name="Catcheside P."/>
            <person name="Chovatia M."/>
            <person name="Cooper J."/>
            <person name="Damon W."/>
            <person name="Desjardin D."/>
            <person name="Finy P."/>
            <person name="Geml J."/>
            <person name="Haridas S."/>
            <person name="Hughes K."/>
            <person name="Justo A."/>
            <person name="Karasinski D."/>
            <person name="Kautmanova I."/>
            <person name="Kiss B."/>
            <person name="Kocsube S."/>
            <person name="Kotiranta H."/>
            <person name="LaButti K.M."/>
            <person name="Lechner B.E."/>
            <person name="Liimatainen K."/>
            <person name="Lipzen A."/>
            <person name="Lukacs Z."/>
            <person name="Mihaltcheva S."/>
            <person name="Morgado L.N."/>
            <person name="Niskanen T."/>
            <person name="Noordeloos M.E."/>
            <person name="Ohm R.A."/>
            <person name="Ortiz-Santana B."/>
            <person name="Ovrebo C."/>
            <person name="Racz N."/>
            <person name="Riley R."/>
            <person name="Savchenko A."/>
            <person name="Shiryaev A."/>
            <person name="Soop K."/>
            <person name="Spirin V."/>
            <person name="Szebenyi C."/>
            <person name="Tomsovsky M."/>
            <person name="Tulloss R.E."/>
            <person name="Uehling J."/>
            <person name="Grigoriev I.V."/>
            <person name="Vagvolgyi C."/>
            <person name="Papp T."/>
            <person name="Martin F.M."/>
            <person name="Miettinen O."/>
            <person name="Hibbett D.S."/>
            <person name="Nagy L.G."/>
        </authorList>
    </citation>
    <scope>NUCLEOTIDE SEQUENCE [LARGE SCALE GENOMIC DNA]</scope>
    <source>
        <strain evidence="7 8">FP101781</strain>
    </source>
</reference>
<dbReference type="FunFam" id="1.10.20.10:FF:000093">
    <property type="entry name" value="Histone H2A"/>
    <property type="match status" value="1"/>
</dbReference>
<dbReference type="Proteomes" id="UP000298030">
    <property type="component" value="Unassembled WGS sequence"/>
</dbReference>